<evidence type="ECO:0000313" key="2">
    <source>
        <dbReference type="EMBL" id="GAH79733.1"/>
    </source>
</evidence>
<dbReference type="Gene3D" id="3.40.50.150">
    <property type="entry name" value="Vaccinia Virus protein VP39"/>
    <property type="match status" value="1"/>
</dbReference>
<dbReference type="GO" id="GO:0008757">
    <property type="term" value="F:S-adenosylmethionine-dependent methyltransferase activity"/>
    <property type="evidence" value="ECO:0007669"/>
    <property type="project" value="InterPro"/>
</dbReference>
<dbReference type="Pfam" id="PF08241">
    <property type="entry name" value="Methyltransf_11"/>
    <property type="match status" value="1"/>
</dbReference>
<dbReference type="SUPFAM" id="SSF53335">
    <property type="entry name" value="S-adenosyl-L-methionine-dependent methyltransferases"/>
    <property type="match status" value="1"/>
</dbReference>
<dbReference type="InterPro" id="IPR029063">
    <property type="entry name" value="SAM-dependent_MTases_sf"/>
</dbReference>
<feature type="domain" description="Methyltransferase type 11" evidence="1">
    <location>
        <begin position="126"/>
        <end position="190"/>
    </location>
</feature>
<evidence type="ECO:0000259" key="1">
    <source>
        <dbReference type="Pfam" id="PF08241"/>
    </source>
</evidence>
<sequence length="207" mass="23695">MMFIASDEIGNVLPEFEKYSPIVCKADSEKAGMFLDHYILQHCDVLLASNSTFSFTAAMLSKEGREFYRPDYQKKELVPFDPWDSDPILPFPHHIESAVRLHLGCGRVRLSGYVNIDCTRTEATDLVCDIRRLPYEDNSVDTIESYHVFEHIPVCLHANVSSDWGEKYASLITVLKEWRRALKEGGNLIIEMPDLDGMVREYLTADE</sequence>
<accession>X1KCD6</accession>
<dbReference type="InterPro" id="IPR013216">
    <property type="entry name" value="Methyltransf_11"/>
</dbReference>
<gene>
    <name evidence="2" type="ORF">S03H2_60953</name>
</gene>
<organism evidence="2">
    <name type="scientific">marine sediment metagenome</name>
    <dbReference type="NCBI Taxonomy" id="412755"/>
    <lineage>
        <taxon>unclassified sequences</taxon>
        <taxon>metagenomes</taxon>
        <taxon>ecological metagenomes</taxon>
    </lineage>
</organism>
<feature type="non-terminal residue" evidence="2">
    <location>
        <position position="207"/>
    </location>
</feature>
<name>X1KCD6_9ZZZZ</name>
<comment type="caution">
    <text evidence="2">The sequence shown here is derived from an EMBL/GenBank/DDBJ whole genome shotgun (WGS) entry which is preliminary data.</text>
</comment>
<proteinExistence type="predicted"/>
<reference evidence="2" key="1">
    <citation type="journal article" date="2014" name="Front. Microbiol.">
        <title>High frequency of phylogenetically diverse reductive dehalogenase-homologous genes in deep subseafloor sedimentary metagenomes.</title>
        <authorList>
            <person name="Kawai M."/>
            <person name="Futagami T."/>
            <person name="Toyoda A."/>
            <person name="Takaki Y."/>
            <person name="Nishi S."/>
            <person name="Hori S."/>
            <person name="Arai W."/>
            <person name="Tsubouchi T."/>
            <person name="Morono Y."/>
            <person name="Uchiyama I."/>
            <person name="Ito T."/>
            <person name="Fujiyama A."/>
            <person name="Inagaki F."/>
            <person name="Takami H."/>
        </authorList>
    </citation>
    <scope>NUCLEOTIDE SEQUENCE</scope>
    <source>
        <strain evidence="2">Expedition CK06-06</strain>
    </source>
</reference>
<protein>
    <recommendedName>
        <fullName evidence="1">Methyltransferase type 11 domain-containing protein</fullName>
    </recommendedName>
</protein>
<dbReference type="AlphaFoldDB" id="X1KCD6"/>
<dbReference type="EMBL" id="BARU01039312">
    <property type="protein sequence ID" value="GAH79733.1"/>
    <property type="molecule type" value="Genomic_DNA"/>
</dbReference>